<name>A0ABX5KBZ4_9BURK</name>
<keyword evidence="3" id="KW-0223">Dioxygenase</keyword>
<evidence type="ECO:0008006" key="8">
    <source>
        <dbReference type="Google" id="ProtNLM"/>
    </source>
</evidence>
<keyword evidence="5" id="KW-0408">Iron</keyword>
<comment type="caution">
    <text evidence="6">The sequence shown here is derived from an EMBL/GenBank/DDBJ whole genome shotgun (WGS) entry which is preliminary data.</text>
</comment>
<dbReference type="PANTHER" id="PTHR12918:SF1">
    <property type="entry name" value="CYSTEINE DIOXYGENASE TYPE 1"/>
    <property type="match status" value="1"/>
</dbReference>
<dbReference type="Gene3D" id="2.60.120.10">
    <property type="entry name" value="Jelly Rolls"/>
    <property type="match status" value="1"/>
</dbReference>
<reference evidence="6 7" key="1">
    <citation type="submission" date="2018-05" db="EMBL/GenBank/DDBJ databases">
        <title>Genomic Encyclopedia of Type Strains, Phase IV (KMG-V): Genome sequencing to study the core and pangenomes of soil and plant-associated prokaryotes.</title>
        <authorList>
            <person name="Whitman W."/>
        </authorList>
    </citation>
    <scope>NUCLEOTIDE SEQUENCE [LARGE SCALE GENOMIC DNA]</scope>
    <source>
        <strain evidence="6 7">SCZa-39</strain>
    </source>
</reference>
<dbReference type="InterPro" id="IPR014710">
    <property type="entry name" value="RmlC-like_jellyroll"/>
</dbReference>
<evidence type="ECO:0000313" key="6">
    <source>
        <dbReference type="EMBL" id="PVX73562.1"/>
    </source>
</evidence>
<evidence type="ECO:0000313" key="7">
    <source>
        <dbReference type="Proteomes" id="UP000245712"/>
    </source>
</evidence>
<evidence type="ECO:0000256" key="5">
    <source>
        <dbReference type="ARBA" id="ARBA00023004"/>
    </source>
</evidence>
<comment type="similarity">
    <text evidence="1">Belongs to the cysteine dioxygenase family.</text>
</comment>
<evidence type="ECO:0000256" key="1">
    <source>
        <dbReference type="ARBA" id="ARBA00006622"/>
    </source>
</evidence>
<evidence type="ECO:0000256" key="2">
    <source>
        <dbReference type="ARBA" id="ARBA00022723"/>
    </source>
</evidence>
<organism evidence="6 7">
    <name type="scientific">Paraburkholderia unamae</name>
    <dbReference type="NCBI Taxonomy" id="219649"/>
    <lineage>
        <taxon>Bacteria</taxon>
        <taxon>Pseudomonadati</taxon>
        <taxon>Pseudomonadota</taxon>
        <taxon>Betaproteobacteria</taxon>
        <taxon>Burkholderiales</taxon>
        <taxon>Burkholderiaceae</taxon>
        <taxon>Paraburkholderia</taxon>
    </lineage>
</organism>
<evidence type="ECO:0000256" key="3">
    <source>
        <dbReference type="ARBA" id="ARBA00022964"/>
    </source>
</evidence>
<protein>
    <recommendedName>
        <fullName evidence="8">Metal-dependent enzyme (Double-stranded beta helix superfamily)</fullName>
    </recommendedName>
</protein>
<dbReference type="EMBL" id="QEOB01000021">
    <property type="protein sequence ID" value="PVX73562.1"/>
    <property type="molecule type" value="Genomic_DNA"/>
</dbReference>
<dbReference type="SUPFAM" id="SSF51182">
    <property type="entry name" value="RmlC-like cupins"/>
    <property type="match status" value="1"/>
</dbReference>
<sequence>MNAPAELALLAAVHTAEQHAAAVARLCAALDAAFEACSTPHDPSRCARFARGVREALAHALADPALVTPAQREGATDTYRRHLIATDGRGRYTVAALVWQPGNASPIHAHHTWCGYAVLDGTLTETLYAWDQARQGASVVRSHARAGGAVAFGGPGRANIHRLANGSDKEAVSLHIYGVPGERISTHVNDVLPLAQESAEAAAR</sequence>
<dbReference type="Proteomes" id="UP000245712">
    <property type="component" value="Unassembled WGS sequence"/>
</dbReference>
<evidence type="ECO:0000256" key="4">
    <source>
        <dbReference type="ARBA" id="ARBA00023002"/>
    </source>
</evidence>
<dbReference type="RefSeq" id="WP_116613775.1">
    <property type="nucleotide sequence ID" value="NZ_QEOB01000021.1"/>
</dbReference>
<dbReference type="InterPro" id="IPR010300">
    <property type="entry name" value="CDO_1"/>
</dbReference>
<keyword evidence="4" id="KW-0560">Oxidoreductase</keyword>
<dbReference type="PANTHER" id="PTHR12918">
    <property type="entry name" value="CYSTEINE DIOXYGENASE"/>
    <property type="match status" value="1"/>
</dbReference>
<dbReference type="Pfam" id="PF05995">
    <property type="entry name" value="CDO_I"/>
    <property type="match status" value="1"/>
</dbReference>
<keyword evidence="7" id="KW-1185">Reference proteome</keyword>
<keyword evidence="2" id="KW-0479">Metal-binding</keyword>
<accession>A0ABX5KBZ4</accession>
<proteinExistence type="inferred from homology"/>
<dbReference type="InterPro" id="IPR011051">
    <property type="entry name" value="RmlC_Cupin_sf"/>
</dbReference>
<dbReference type="CDD" id="cd10548">
    <property type="entry name" value="cupin_CDO"/>
    <property type="match status" value="1"/>
</dbReference>
<gene>
    <name evidence="6" type="ORF">C7402_12154</name>
</gene>